<reference evidence="1" key="2">
    <citation type="submission" date="2021-09" db="EMBL/GenBank/DDBJ databases">
        <authorList>
            <person name="Jia N."/>
            <person name="Wang J."/>
            <person name="Shi W."/>
            <person name="Du L."/>
            <person name="Sun Y."/>
            <person name="Zhan W."/>
            <person name="Jiang J."/>
            <person name="Wang Q."/>
            <person name="Zhang B."/>
            <person name="Ji P."/>
            <person name="Sakyi L.B."/>
            <person name="Cui X."/>
            <person name="Yuan T."/>
            <person name="Jiang B."/>
            <person name="Yang W."/>
            <person name="Lam T.T.-Y."/>
            <person name="Chang Q."/>
            <person name="Ding S."/>
            <person name="Wang X."/>
            <person name="Zhu J."/>
            <person name="Ruan X."/>
            <person name="Zhao L."/>
            <person name="Wei J."/>
            <person name="Que T."/>
            <person name="Du C."/>
            <person name="Cheng J."/>
            <person name="Dai P."/>
            <person name="Han X."/>
            <person name="Huang E."/>
            <person name="Gao Y."/>
            <person name="Liu J."/>
            <person name="Shao H."/>
            <person name="Ye R."/>
            <person name="Li L."/>
            <person name="Wei W."/>
            <person name="Wang X."/>
            <person name="Wang C."/>
            <person name="Huo Q."/>
            <person name="Li W."/>
            <person name="Guo W."/>
            <person name="Chen H."/>
            <person name="Chen S."/>
            <person name="Zhou L."/>
            <person name="Zhou L."/>
            <person name="Ni X."/>
            <person name="Tian J."/>
            <person name="Zhou Y."/>
            <person name="Sheng Y."/>
            <person name="Liu T."/>
            <person name="Pan Y."/>
            <person name="Xia L."/>
            <person name="Li J."/>
            <person name="Zhao F."/>
            <person name="Cao W."/>
        </authorList>
    </citation>
    <scope>NUCLEOTIDE SEQUENCE</scope>
    <source>
        <strain evidence="1">Rmic-2018</strain>
        <tissue evidence="1">Larvae</tissue>
    </source>
</reference>
<keyword evidence="2" id="KW-1185">Reference proteome</keyword>
<protein>
    <submittedName>
        <fullName evidence="1">Uncharacterized protein</fullName>
    </submittedName>
</protein>
<organism evidence="1 2">
    <name type="scientific">Rhipicephalus microplus</name>
    <name type="common">Cattle tick</name>
    <name type="synonym">Boophilus microplus</name>
    <dbReference type="NCBI Taxonomy" id="6941"/>
    <lineage>
        <taxon>Eukaryota</taxon>
        <taxon>Metazoa</taxon>
        <taxon>Ecdysozoa</taxon>
        <taxon>Arthropoda</taxon>
        <taxon>Chelicerata</taxon>
        <taxon>Arachnida</taxon>
        <taxon>Acari</taxon>
        <taxon>Parasitiformes</taxon>
        <taxon>Ixodida</taxon>
        <taxon>Ixodoidea</taxon>
        <taxon>Ixodidae</taxon>
        <taxon>Rhipicephalinae</taxon>
        <taxon>Rhipicephalus</taxon>
        <taxon>Boophilus</taxon>
    </lineage>
</organism>
<reference evidence="1" key="1">
    <citation type="journal article" date="2020" name="Cell">
        <title>Large-Scale Comparative Analyses of Tick Genomes Elucidate Their Genetic Diversity and Vector Capacities.</title>
        <authorList>
            <consortium name="Tick Genome and Microbiome Consortium (TIGMIC)"/>
            <person name="Jia N."/>
            <person name="Wang J."/>
            <person name="Shi W."/>
            <person name="Du L."/>
            <person name="Sun Y."/>
            <person name="Zhan W."/>
            <person name="Jiang J.F."/>
            <person name="Wang Q."/>
            <person name="Zhang B."/>
            <person name="Ji P."/>
            <person name="Bell-Sakyi L."/>
            <person name="Cui X.M."/>
            <person name="Yuan T.T."/>
            <person name="Jiang B.G."/>
            <person name="Yang W.F."/>
            <person name="Lam T.T."/>
            <person name="Chang Q.C."/>
            <person name="Ding S.J."/>
            <person name="Wang X.J."/>
            <person name="Zhu J.G."/>
            <person name="Ruan X.D."/>
            <person name="Zhao L."/>
            <person name="Wei J.T."/>
            <person name="Ye R.Z."/>
            <person name="Que T.C."/>
            <person name="Du C.H."/>
            <person name="Zhou Y.H."/>
            <person name="Cheng J.X."/>
            <person name="Dai P.F."/>
            <person name="Guo W.B."/>
            <person name="Han X.H."/>
            <person name="Huang E.J."/>
            <person name="Li L.F."/>
            <person name="Wei W."/>
            <person name="Gao Y.C."/>
            <person name="Liu J.Z."/>
            <person name="Shao H.Z."/>
            <person name="Wang X."/>
            <person name="Wang C.C."/>
            <person name="Yang T.C."/>
            <person name="Huo Q.B."/>
            <person name="Li W."/>
            <person name="Chen H.Y."/>
            <person name="Chen S.E."/>
            <person name="Zhou L.G."/>
            <person name="Ni X.B."/>
            <person name="Tian J.H."/>
            <person name="Sheng Y."/>
            <person name="Liu T."/>
            <person name="Pan Y.S."/>
            <person name="Xia L.Y."/>
            <person name="Li J."/>
            <person name="Zhao F."/>
            <person name="Cao W.C."/>
        </authorList>
    </citation>
    <scope>NUCLEOTIDE SEQUENCE</scope>
    <source>
        <strain evidence="1">Rmic-2018</strain>
    </source>
</reference>
<name>A0A9J6E894_RHIMP</name>
<sequence>MSIRLLAAFEQIPYNLPVTVHSNVAAIDDEALESHDIWDSTAQRSLSTAILPPCSNTNNGLWQCCETAPVIDTRPQRQEAETTFCSQDLHSPCSSFLGDQNALPPLVGGMLSIEKLDTSKTKSVVATTSTWESHLEDARTHLSHQMDKMGYKSTNTQAFSENVSRDERQRILPSLFALPADAIWITKEPALDFTTLAPEKSTAPLAEPSSVNDNEKSARHIDRAQDFCRFS</sequence>
<proteinExistence type="predicted"/>
<dbReference type="AlphaFoldDB" id="A0A9J6E894"/>
<dbReference type="EMBL" id="JABSTU010000005">
    <property type="protein sequence ID" value="KAH8030787.1"/>
    <property type="molecule type" value="Genomic_DNA"/>
</dbReference>
<comment type="caution">
    <text evidence="1">The sequence shown here is derived from an EMBL/GenBank/DDBJ whole genome shotgun (WGS) entry which is preliminary data.</text>
</comment>
<dbReference type="Proteomes" id="UP000821866">
    <property type="component" value="Chromosome 3"/>
</dbReference>
<evidence type="ECO:0000313" key="2">
    <source>
        <dbReference type="Proteomes" id="UP000821866"/>
    </source>
</evidence>
<accession>A0A9J6E894</accession>
<gene>
    <name evidence="1" type="ORF">HPB51_011627</name>
</gene>
<evidence type="ECO:0000313" key="1">
    <source>
        <dbReference type="EMBL" id="KAH8030787.1"/>
    </source>
</evidence>